<dbReference type="EMBL" id="CP023434">
    <property type="protein sequence ID" value="AXY25341.1"/>
    <property type="molecule type" value="Genomic_DNA"/>
</dbReference>
<reference evidence="2 3" key="1">
    <citation type="submission" date="2017-09" db="EMBL/GenBank/DDBJ databases">
        <title>Complete genome sequence of Oxytococcus suis strain ZY16052.</title>
        <authorList>
            <person name="Li F."/>
        </authorList>
    </citation>
    <scope>NUCLEOTIDE SEQUENCE [LARGE SCALE GENOMIC DNA]</scope>
    <source>
        <strain evidence="2 3">ZY16052</strain>
    </source>
</reference>
<keyword evidence="3" id="KW-1185">Reference proteome</keyword>
<name>A0A347WJT4_9LACT</name>
<proteinExistence type="predicted"/>
<accession>A0A347WJT4</accession>
<sequence length="145" mass="15983">MVQAGGIKQNEADTILTYFEETEDVDLVRDEAVGRAQEPKEDGSSLSDAELFTLLYLAGGSTGPVAYDKFVELVYEWWTEPEESVSEESGADSSVSDESTSTDEVTDESSDLHKEIGLILSDDTLTQEDQITQKRPINSNTNRSH</sequence>
<dbReference type="KEGG" id="abae:CL176_04635"/>
<evidence type="ECO:0000313" key="3">
    <source>
        <dbReference type="Proteomes" id="UP000263232"/>
    </source>
</evidence>
<feature type="compositionally biased region" description="Polar residues" evidence="1">
    <location>
        <begin position="123"/>
        <end position="145"/>
    </location>
</feature>
<feature type="compositionally biased region" description="Acidic residues" evidence="1">
    <location>
        <begin position="100"/>
        <end position="109"/>
    </location>
</feature>
<feature type="region of interest" description="Disordered" evidence="1">
    <location>
        <begin position="81"/>
        <end position="145"/>
    </location>
</feature>
<dbReference type="RefSeq" id="WP_118990254.1">
    <property type="nucleotide sequence ID" value="NZ_CP023434.1"/>
</dbReference>
<organism evidence="2 3">
    <name type="scientific">Suicoccus acidiformans</name>
    <dbReference type="NCBI Taxonomy" id="2036206"/>
    <lineage>
        <taxon>Bacteria</taxon>
        <taxon>Bacillati</taxon>
        <taxon>Bacillota</taxon>
        <taxon>Bacilli</taxon>
        <taxon>Lactobacillales</taxon>
        <taxon>Aerococcaceae</taxon>
        <taxon>Suicoccus</taxon>
    </lineage>
</organism>
<dbReference type="AlphaFoldDB" id="A0A347WJT4"/>
<evidence type="ECO:0000256" key="1">
    <source>
        <dbReference type="SAM" id="MobiDB-lite"/>
    </source>
</evidence>
<feature type="compositionally biased region" description="Acidic residues" evidence="1">
    <location>
        <begin position="81"/>
        <end position="90"/>
    </location>
</feature>
<protein>
    <submittedName>
        <fullName evidence="2">Uncharacterized protein</fullName>
    </submittedName>
</protein>
<evidence type="ECO:0000313" key="2">
    <source>
        <dbReference type="EMBL" id="AXY25341.1"/>
    </source>
</evidence>
<gene>
    <name evidence="2" type="ORF">CL176_04635</name>
</gene>
<dbReference type="Proteomes" id="UP000263232">
    <property type="component" value="Chromosome"/>
</dbReference>